<evidence type="ECO:0008006" key="3">
    <source>
        <dbReference type="Google" id="ProtNLM"/>
    </source>
</evidence>
<dbReference type="EMBL" id="JAYKXH010000006">
    <property type="protein sequence ID" value="KAK7166714.1"/>
    <property type="molecule type" value="Genomic_DNA"/>
</dbReference>
<proteinExistence type="predicted"/>
<gene>
    <name evidence="1" type="ORF">R3I93_006469</name>
</gene>
<dbReference type="GO" id="GO:0006955">
    <property type="term" value="P:immune response"/>
    <property type="evidence" value="ECO:0007669"/>
    <property type="project" value="TreeGrafter"/>
</dbReference>
<dbReference type="AlphaFoldDB" id="A0AAN9HC93"/>
<protein>
    <recommendedName>
        <fullName evidence="3">Interferon-induced protein 44-like</fullName>
    </recommendedName>
</protein>
<accession>A0AAN9HC93</accession>
<evidence type="ECO:0000313" key="1">
    <source>
        <dbReference type="EMBL" id="KAK7166714.1"/>
    </source>
</evidence>
<name>A0AAN9HC93_9TELE</name>
<evidence type="ECO:0000313" key="2">
    <source>
        <dbReference type="Proteomes" id="UP001364617"/>
    </source>
</evidence>
<dbReference type="Gene3D" id="3.40.50.300">
    <property type="entry name" value="P-loop containing nucleotide triphosphate hydrolases"/>
    <property type="match status" value="1"/>
</dbReference>
<dbReference type="PANTHER" id="PTHR14241:SF1">
    <property type="entry name" value="INTERFERON-INDUCED PROTEIN 44-RELATED"/>
    <property type="match status" value="1"/>
</dbReference>
<dbReference type="PANTHER" id="PTHR14241">
    <property type="entry name" value="INTERFERON-INDUCED PROTEIN 44"/>
    <property type="match status" value="1"/>
</dbReference>
<reference evidence="1 2" key="1">
    <citation type="submission" date="2024-02" db="EMBL/GenBank/DDBJ databases">
        <title>Chromosome-level genome assembly of the Eurasian Minnow (Phoxinus phoxinus).</title>
        <authorList>
            <person name="Oriowo T.O."/>
            <person name="Martin S."/>
            <person name="Stange M."/>
            <person name="Chrysostomakis Y."/>
            <person name="Brown T."/>
            <person name="Winkler S."/>
            <person name="Kukowka S."/>
            <person name="Myers E.W."/>
            <person name="Bohne A."/>
        </authorList>
    </citation>
    <scope>NUCLEOTIDE SEQUENCE [LARGE SCALE GENOMIC DNA]</scope>
    <source>
        <strain evidence="1">ZFMK-TIS-60720</strain>
        <tissue evidence="1">Whole Organism</tissue>
    </source>
</reference>
<organism evidence="1 2">
    <name type="scientific">Phoxinus phoxinus</name>
    <name type="common">Eurasian minnow</name>
    <dbReference type="NCBI Taxonomy" id="58324"/>
    <lineage>
        <taxon>Eukaryota</taxon>
        <taxon>Metazoa</taxon>
        <taxon>Chordata</taxon>
        <taxon>Craniata</taxon>
        <taxon>Vertebrata</taxon>
        <taxon>Euteleostomi</taxon>
        <taxon>Actinopterygii</taxon>
        <taxon>Neopterygii</taxon>
        <taxon>Teleostei</taxon>
        <taxon>Ostariophysi</taxon>
        <taxon>Cypriniformes</taxon>
        <taxon>Leuciscidae</taxon>
        <taxon>Phoxininae</taxon>
        <taxon>Phoxinus</taxon>
    </lineage>
</organism>
<sequence length="288" mass="31984">MGTSGSQPVQPNPELDRPWREFDWGQKVLKEKLENFSPSSPDVKDIKILVAGAVGAGKSSFINSVNSAFRGRICAEALVDAADSADSQSFTKILRAHPIRGKHYLPFVFKDIMALEPGALAGSQTEDIINAVFGHVKDGYKFNEEQALTHKDQHYNKDPKLSDQAFCLVYVIAANTVQFTDDKLLDKLKIIRKRISVKGIPQVVVMTKVDEACPLVDNNLRKIYTSKKIKEKMDLCSAKIGLPLSNIFPVKNYNKEINTKGDIDALILKALEQIVQIADDRLVDIQSS</sequence>
<dbReference type="InterPro" id="IPR027417">
    <property type="entry name" value="P-loop_NTPase"/>
</dbReference>
<comment type="caution">
    <text evidence="1">The sequence shown here is derived from an EMBL/GenBank/DDBJ whole genome shotgun (WGS) entry which is preliminary data.</text>
</comment>
<dbReference type="SUPFAM" id="SSF52540">
    <property type="entry name" value="P-loop containing nucleoside triphosphate hydrolases"/>
    <property type="match status" value="1"/>
</dbReference>
<keyword evidence="2" id="KW-1185">Reference proteome</keyword>
<dbReference type="Proteomes" id="UP001364617">
    <property type="component" value="Unassembled WGS sequence"/>
</dbReference>